<reference evidence="1 2" key="1">
    <citation type="submission" date="2013-04" db="EMBL/GenBank/DDBJ databases">
        <title>The Genome Sequence of Parabacteroides goldsteinii DSM 19448.</title>
        <authorList>
            <consortium name="The Broad Institute Genomics Platform"/>
            <person name="Earl A."/>
            <person name="Ward D."/>
            <person name="Feldgarden M."/>
            <person name="Gevers D."/>
            <person name="Martens E."/>
            <person name="Sakamoto M."/>
            <person name="Benno Y."/>
            <person name="Song Y."/>
            <person name="Liu C."/>
            <person name="Lee J."/>
            <person name="Bolanos M."/>
            <person name="Vaisanen M.L."/>
            <person name="Finegold S.M."/>
            <person name="Walker B."/>
            <person name="Young S."/>
            <person name="Zeng Q."/>
            <person name="Gargeya S."/>
            <person name="Fitzgerald M."/>
            <person name="Haas B."/>
            <person name="Abouelleil A."/>
            <person name="Allen A.W."/>
            <person name="Alvarado L."/>
            <person name="Arachchi H.M."/>
            <person name="Berlin A.M."/>
            <person name="Chapman S.B."/>
            <person name="Gainer-Dewar J."/>
            <person name="Goldberg J."/>
            <person name="Griggs A."/>
            <person name="Gujja S."/>
            <person name="Hansen M."/>
            <person name="Howarth C."/>
            <person name="Imamovic A."/>
            <person name="Ireland A."/>
            <person name="Larimer J."/>
            <person name="McCowan C."/>
            <person name="Murphy C."/>
            <person name="Pearson M."/>
            <person name="Poon T.W."/>
            <person name="Priest M."/>
            <person name="Roberts A."/>
            <person name="Saif S."/>
            <person name="Shea T."/>
            <person name="Sisk P."/>
            <person name="Sykes S."/>
            <person name="Wortman J."/>
            <person name="Nusbaum C."/>
            <person name="Birren B."/>
        </authorList>
    </citation>
    <scope>NUCLEOTIDE SEQUENCE [LARGE SCALE GENOMIC DNA]</scope>
    <source>
        <strain evidence="1 2">DSM 19448</strain>
    </source>
</reference>
<name>A0A0F5IXC8_9BACT</name>
<dbReference type="EMBL" id="AQHV01000016">
    <property type="protein sequence ID" value="KKB50281.1"/>
    <property type="molecule type" value="Genomic_DNA"/>
</dbReference>
<dbReference type="Proteomes" id="UP000033047">
    <property type="component" value="Unassembled WGS sequence"/>
</dbReference>
<gene>
    <name evidence="1" type="ORF">HMPREF1535_03630</name>
</gene>
<evidence type="ECO:0000313" key="1">
    <source>
        <dbReference type="EMBL" id="KKB50281.1"/>
    </source>
</evidence>
<dbReference type="AlphaFoldDB" id="A0A0F5IXC8"/>
<dbReference type="HOGENOM" id="CLU_3397785_0_0_10"/>
<evidence type="ECO:0000313" key="2">
    <source>
        <dbReference type="Proteomes" id="UP000033047"/>
    </source>
</evidence>
<dbReference type="PATRIC" id="fig|927665.4.peg.3733"/>
<accession>A0A0F5IXC8</accession>
<organism evidence="1 2">
    <name type="scientific">Parabacteroides goldsteinii DSM 19448 = WAL 12034</name>
    <dbReference type="NCBI Taxonomy" id="927665"/>
    <lineage>
        <taxon>Bacteria</taxon>
        <taxon>Pseudomonadati</taxon>
        <taxon>Bacteroidota</taxon>
        <taxon>Bacteroidia</taxon>
        <taxon>Bacteroidales</taxon>
        <taxon>Tannerellaceae</taxon>
        <taxon>Parabacteroides</taxon>
    </lineage>
</organism>
<sequence>MALLGVMQISYAQEKEGCMLNNRISLNRNLL</sequence>
<proteinExistence type="predicted"/>
<comment type="caution">
    <text evidence="1">The sequence shown here is derived from an EMBL/GenBank/DDBJ whole genome shotgun (WGS) entry which is preliminary data.</text>
</comment>
<protein>
    <submittedName>
        <fullName evidence="1">Uncharacterized protein</fullName>
    </submittedName>
</protein>